<feature type="non-terminal residue" evidence="1">
    <location>
        <position position="92"/>
    </location>
</feature>
<dbReference type="EMBL" id="BLLF01008088">
    <property type="protein sequence ID" value="GFH33250.1"/>
    <property type="molecule type" value="Genomic_DNA"/>
</dbReference>
<dbReference type="AlphaFoldDB" id="A0A6A0AJX6"/>
<sequence length="92" mass="9425">MDGLDGFDGSRVLGRSPSSLDRIKAVLMQADFSEDLGRLANLDAPPHVMPAWVPQPNRAATPSAAASLASPPSWSGVAKAVLEAAAAQGEGE</sequence>
<evidence type="ECO:0000313" key="1">
    <source>
        <dbReference type="EMBL" id="GFH33250.1"/>
    </source>
</evidence>
<gene>
    <name evidence="1" type="ORF">HaLaN_32592</name>
</gene>
<dbReference type="Proteomes" id="UP000485058">
    <property type="component" value="Unassembled WGS sequence"/>
</dbReference>
<name>A0A6A0AJX6_HAELA</name>
<organism evidence="1 2">
    <name type="scientific">Haematococcus lacustris</name>
    <name type="common">Green alga</name>
    <name type="synonym">Haematococcus pluvialis</name>
    <dbReference type="NCBI Taxonomy" id="44745"/>
    <lineage>
        <taxon>Eukaryota</taxon>
        <taxon>Viridiplantae</taxon>
        <taxon>Chlorophyta</taxon>
        <taxon>core chlorophytes</taxon>
        <taxon>Chlorophyceae</taxon>
        <taxon>CS clade</taxon>
        <taxon>Chlamydomonadales</taxon>
        <taxon>Haematococcaceae</taxon>
        <taxon>Haematococcus</taxon>
    </lineage>
</organism>
<reference evidence="1 2" key="1">
    <citation type="submission" date="2020-02" db="EMBL/GenBank/DDBJ databases">
        <title>Draft genome sequence of Haematococcus lacustris strain NIES-144.</title>
        <authorList>
            <person name="Morimoto D."/>
            <person name="Nakagawa S."/>
            <person name="Yoshida T."/>
            <person name="Sawayama S."/>
        </authorList>
    </citation>
    <scope>NUCLEOTIDE SEQUENCE [LARGE SCALE GENOMIC DNA]</scope>
    <source>
        <strain evidence="1 2">NIES-144</strain>
    </source>
</reference>
<keyword evidence="2" id="KW-1185">Reference proteome</keyword>
<comment type="caution">
    <text evidence="1">The sequence shown here is derived from an EMBL/GenBank/DDBJ whole genome shotgun (WGS) entry which is preliminary data.</text>
</comment>
<evidence type="ECO:0000313" key="2">
    <source>
        <dbReference type="Proteomes" id="UP000485058"/>
    </source>
</evidence>
<accession>A0A6A0AJX6</accession>
<protein>
    <submittedName>
        <fullName evidence="1">Uncharacterized protein</fullName>
    </submittedName>
</protein>
<proteinExistence type="predicted"/>